<protein>
    <recommendedName>
        <fullName evidence="3">Saccharopine dehydrogenase NADP binding domain-containing protein</fullName>
    </recommendedName>
</protein>
<evidence type="ECO:0000313" key="5">
    <source>
        <dbReference type="Proteomes" id="UP000054007"/>
    </source>
</evidence>
<feature type="transmembrane region" description="Helical" evidence="2">
    <location>
        <begin position="289"/>
        <end position="312"/>
    </location>
</feature>
<evidence type="ECO:0000259" key="3">
    <source>
        <dbReference type="Pfam" id="PF03435"/>
    </source>
</evidence>
<reference evidence="4 5" key="1">
    <citation type="journal article" date="2015" name="Fungal Genet. Biol.">
        <title>Evolution of novel wood decay mechanisms in Agaricales revealed by the genome sequences of Fistulina hepatica and Cylindrobasidium torrendii.</title>
        <authorList>
            <person name="Floudas D."/>
            <person name="Held B.W."/>
            <person name="Riley R."/>
            <person name="Nagy L.G."/>
            <person name="Koehler G."/>
            <person name="Ransdell A.S."/>
            <person name="Younus H."/>
            <person name="Chow J."/>
            <person name="Chiniquy J."/>
            <person name="Lipzen A."/>
            <person name="Tritt A."/>
            <person name="Sun H."/>
            <person name="Haridas S."/>
            <person name="LaButti K."/>
            <person name="Ohm R.A."/>
            <person name="Kues U."/>
            <person name="Blanchette R.A."/>
            <person name="Grigoriev I.V."/>
            <person name="Minto R.E."/>
            <person name="Hibbett D.S."/>
        </authorList>
    </citation>
    <scope>NUCLEOTIDE SEQUENCE [LARGE SCALE GENOMIC DNA]</scope>
    <source>
        <strain evidence="4 5">FP15055 ss-10</strain>
    </source>
</reference>
<keyword evidence="5" id="KW-1185">Reference proteome</keyword>
<dbReference type="OrthoDB" id="10268090at2759"/>
<evidence type="ECO:0000313" key="4">
    <source>
        <dbReference type="EMBL" id="KIY69793.1"/>
    </source>
</evidence>
<evidence type="ECO:0000256" key="1">
    <source>
        <dbReference type="ARBA" id="ARBA00038048"/>
    </source>
</evidence>
<comment type="similarity">
    <text evidence="1">Belongs to the saccharopine dehydrogenase family.</text>
</comment>
<dbReference type="Gene3D" id="3.40.50.720">
    <property type="entry name" value="NAD(P)-binding Rossmann-like Domain"/>
    <property type="match status" value="1"/>
</dbReference>
<dbReference type="PANTHER" id="PTHR12286">
    <property type="entry name" value="SACCHAROPINE DEHYDROGENASE-LIKE OXIDOREDUCTASE"/>
    <property type="match status" value="1"/>
</dbReference>
<organism evidence="4 5">
    <name type="scientific">Cylindrobasidium torrendii FP15055 ss-10</name>
    <dbReference type="NCBI Taxonomy" id="1314674"/>
    <lineage>
        <taxon>Eukaryota</taxon>
        <taxon>Fungi</taxon>
        <taxon>Dikarya</taxon>
        <taxon>Basidiomycota</taxon>
        <taxon>Agaricomycotina</taxon>
        <taxon>Agaricomycetes</taxon>
        <taxon>Agaricomycetidae</taxon>
        <taxon>Agaricales</taxon>
        <taxon>Marasmiineae</taxon>
        <taxon>Physalacriaceae</taxon>
        <taxon>Cylindrobasidium</taxon>
    </lineage>
</organism>
<keyword evidence="2" id="KW-1133">Transmembrane helix</keyword>
<dbReference type="SUPFAM" id="SSF51735">
    <property type="entry name" value="NAD(P)-binding Rossmann-fold domains"/>
    <property type="match status" value="1"/>
</dbReference>
<dbReference type="GO" id="GO:0009247">
    <property type="term" value="P:glycolipid biosynthetic process"/>
    <property type="evidence" value="ECO:0007669"/>
    <property type="project" value="TreeGrafter"/>
</dbReference>
<sequence length="422" mass="45678">MQTDLLVLGTGITARTTIQYLQNHPDRSTFTFAIAGRSRAKLQTLVDELDLPASVPVKVVDVEDTESVDQAVQSTKVVINTVGPYWFYGTAVVRACVHHGVHHVDLSGEAQWIKAIITEFDYAASKKGSIIIPSCGMDSVPSDLTAYLGHKTLSTGTQDLNVLVDSSITAYKFHGAFSGGTIQSIVAGFDSVPRRVMMWAGASYALSPVTGIPDARPPVVHELPIPKSTRSLIGTYFPMSFINRGIVHRSYGLKEYQHITAPTKETARARYGPNFKYSEFMVTSSRATALFVSFTMLIGFAAIAIAPIRAIIKPLLPKSGHGPKTEKELHSGFLEVTNVTSAVGQDLQAITTFKGKGDPGYYLTCFMLAESGLALLEPEKLSPFVRRGGVLTTAVAIGDQLVERLNKSGKIQIESRLIKSTA</sequence>
<proteinExistence type="inferred from homology"/>
<dbReference type="PANTHER" id="PTHR12286:SF5">
    <property type="entry name" value="SACCHAROPINE DEHYDROGENASE-LIKE OXIDOREDUCTASE"/>
    <property type="match status" value="1"/>
</dbReference>
<dbReference type="InterPro" id="IPR036291">
    <property type="entry name" value="NAD(P)-bd_dom_sf"/>
</dbReference>
<dbReference type="InterPro" id="IPR005097">
    <property type="entry name" value="Sacchrp_dh_NADP-bd"/>
</dbReference>
<gene>
    <name evidence="4" type="ORF">CYLTODRAFT_442431</name>
</gene>
<name>A0A0D7BGU1_9AGAR</name>
<dbReference type="Proteomes" id="UP000054007">
    <property type="component" value="Unassembled WGS sequence"/>
</dbReference>
<keyword evidence="2" id="KW-0812">Transmembrane</keyword>
<dbReference type="Pfam" id="PF03435">
    <property type="entry name" value="Sacchrp_dh_NADP"/>
    <property type="match status" value="1"/>
</dbReference>
<feature type="domain" description="Saccharopine dehydrogenase NADP binding" evidence="3">
    <location>
        <begin position="6"/>
        <end position="131"/>
    </location>
</feature>
<dbReference type="AlphaFoldDB" id="A0A0D7BGU1"/>
<dbReference type="EMBL" id="KN880478">
    <property type="protein sequence ID" value="KIY69793.1"/>
    <property type="molecule type" value="Genomic_DNA"/>
</dbReference>
<dbReference type="InterPro" id="IPR051276">
    <property type="entry name" value="Saccharopine_DH-like_oxidrdct"/>
</dbReference>
<dbReference type="GO" id="GO:0005886">
    <property type="term" value="C:plasma membrane"/>
    <property type="evidence" value="ECO:0007669"/>
    <property type="project" value="TreeGrafter"/>
</dbReference>
<evidence type="ECO:0000256" key="2">
    <source>
        <dbReference type="SAM" id="Phobius"/>
    </source>
</evidence>
<keyword evidence="2" id="KW-0472">Membrane</keyword>
<dbReference type="GO" id="GO:0005739">
    <property type="term" value="C:mitochondrion"/>
    <property type="evidence" value="ECO:0007669"/>
    <property type="project" value="TreeGrafter"/>
</dbReference>
<dbReference type="GO" id="GO:0005811">
    <property type="term" value="C:lipid droplet"/>
    <property type="evidence" value="ECO:0007669"/>
    <property type="project" value="TreeGrafter"/>
</dbReference>
<accession>A0A0D7BGU1</accession>